<keyword evidence="11" id="KW-1071">Ligand-gated ion channel</keyword>
<feature type="transmembrane region" description="Helical" evidence="13">
    <location>
        <begin position="237"/>
        <end position="259"/>
    </location>
</feature>
<organism evidence="16 17">
    <name type="scientific">Portunus trituberculatus</name>
    <name type="common">Swimming crab</name>
    <name type="synonym">Neptunus trituberculatus</name>
    <dbReference type="NCBI Taxonomy" id="210409"/>
    <lineage>
        <taxon>Eukaryota</taxon>
        <taxon>Metazoa</taxon>
        <taxon>Ecdysozoa</taxon>
        <taxon>Arthropoda</taxon>
        <taxon>Crustacea</taxon>
        <taxon>Multicrustacea</taxon>
        <taxon>Malacostraca</taxon>
        <taxon>Eumalacostraca</taxon>
        <taxon>Eucarida</taxon>
        <taxon>Decapoda</taxon>
        <taxon>Pleocyemata</taxon>
        <taxon>Brachyura</taxon>
        <taxon>Eubrachyura</taxon>
        <taxon>Portunoidea</taxon>
        <taxon>Portunidae</taxon>
        <taxon>Portuninae</taxon>
        <taxon>Portunus</taxon>
    </lineage>
</organism>
<evidence type="ECO:0000313" key="16">
    <source>
        <dbReference type="EMBL" id="MPC50445.1"/>
    </source>
</evidence>
<evidence type="ECO:0000256" key="5">
    <source>
        <dbReference type="ARBA" id="ARBA00022692"/>
    </source>
</evidence>
<dbReference type="InterPro" id="IPR013324">
    <property type="entry name" value="RNA_pol_sigma_r3/r4-like"/>
</dbReference>
<dbReference type="SMART" id="SM00918">
    <property type="entry name" value="Lig_chan-Glu_bd"/>
    <property type="match status" value="1"/>
</dbReference>
<keyword evidence="8 13" id="KW-0472">Membrane</keyword>
<dbReference type="Pfam" id="PF00060">
    <property type="entry name" value="Lig_chan"/>
    <property type="match status" value="1"/>
</dbReference>
<dbReference type="PANTHER" id="PTHR42643:SF24">
    <property type="entry name" value="IONOTROPIC RECEPTOR 60A"/>
    <property type="match status" value="1"/>
</dbReference>
<evidence type="ECO:0000256" key="12">
    <source>
        <dbReference type="ARBA" id="ARBA00023303"/>
    </source>
</evidence>
<evidence type="ECO:0000256" key="3">
    <source>
        <dbReference type="ARBA" id="ARBA00022448"/>
    </source>
</evidence>
<dbReference type="InterPro" id="IPR019594">
    <property type="entry name" value="Glu/Gly-bd"/>
</dbReference>
<dbReference type="Gene3D" id="3.40.190.10">
    <property type="entry name" value="Periplasmic binding protein-like II"/>
    <property type="match status" value="1"/>
</dbReference>
<evidence type="ECO:0000256" key="11">
    <source>
        <dbReference type="ARBA" id="ARBA00023286"/>
    </source>
</evidence>
<dbReference type="Pfam" id="PF13384">
    <property type="entry name" value="HTH_23"/>
    <property type="match status" value="1"/>
</dbReference>
<evidence type="ECO:0000256" key="4">
    <source>
        <dbReference type="ARBA" id="ARBA00022475"/>
    </source>
</evidence>
<feature type="transmembrane region" description="Helical" evidence="13">
    <location>
        <begin position="299"/>
        <end position="319"/>
    </location>
</feature>
<evidence type="ECO:0000256" key="6">
    <source>
        <dbReference type="ARBA" id="ARBA00022989"/>
    </source>
</evidence>
<evidence type="ECO:0000256" key="2">
    <source>
        <dbReference type="ARBA" id="ARBA00008685"/>
    </source>
</evidence>
<sequence>MRRPIKRLLMQAVRARMVWFWLAGYSARDISVTTGTSVSTVYRWLRRCHKALKRMAGLAVQISDADDQDLQNSLKATGTGRIVEETKDASDCGRRQDMEPFKDLGGHTFKVSTVPYFPYVAYSRDMSERGNMVTLQDSLNVRVLITASATLNFTYEVWETPDRSFGNLNAQGQFNGLVGELQREETDFCLLLTPTSKRLEVIDYLRLEPTDYMVVLSEKPSLLSAVMSIMRPFSNELWVGLVVGLVVWSMTAWMLQLLWKEATGGPGVSLRRILMYGWGALLEQPPADPSKNFSGQMLVGWWLVFCLIIVTGFKSSLIAHLTVQAKSQTPEGLQDLVEFDNWKWGIEPWMLDGQLLNYFEKSTDQVVQEVYQRIEKFTLKELLQKVLEGRYSIVSAKNYLMVIIASNYVDKYGQMPFHIGREERGILACFGWGIRKGAPFLEAFLTLASRLEDAGLIKHWTEVVVAQRVKETRAKAAPKATNVLGSLDEDKEVILSMDHLQGAFYLLFLGSGVASITLLTEKILGTESHKLSYGRTMLK</sequence>
<dbReference type="GO" id="GO:0015276">
    <property type="term" value="F:ligand-gated monoatomic ion channel activity"/>
    <property type="evidence" value="ECO:0007669"/>
    <property type="project" value="InterPro"/>
</dbReference>
<keyword evidence="5 13" id="KW-0812">Transmembrane</keyword>
<evidence type="ECO:0000256" key="8">
    <source>
        <dbReference type="ARBA" id="ARBA00023136"/>
    </source>
</evidence>
<keyword evidence="14" id="KW-0732">Signal</keyword>
<dbReference type="EMBL" id="VSRR010009509">
    <property type="protein sequence ID" value="MPC50445.1"/>
    <property type="molecule type" value="Genomic_DNA"/>
</dbReference>
<comment type="caution">
    <text evidence="16">The sequence shown here is derived from an EMBL/GenBank/DDBJ whole genome shotgun (WGS) entry which is preliminary data.</text>
</comment>
<accession>A0A5B7FYS3</accession>
<dbReference type="AlphaFoldDB" id="A0A5B7FYS3"/>
<dbReference type="InterPro" id="IPR052192">
    <property type="entry name" value="Insect_Ionotropic_Sensory_Rcpt"/>
</dbReference>
<dbReference type="GO" id="GO:0050906">
    <property type="term" value="P:detection of stimulus involved in sensory perception"/>
    <property type="evidence" value="ECO:0007669"/>
    <property type="project" value="UniProtKB-ARBA"/>
</dbReference>
<proteinExistence type="inferred from homology"/>
<evidence type="ECO:0000256" key="7">
    <source>
        <dbReference type="ARBA" id="ARBA00023065"/>
    </source>
</evidence>
<evidence type="ECO:0000256" key="9">
    <source>
        <dbReference type="ARBA" id="ARBA00023170"/>
    </source>
</evidence>
<dbReference type="InterPro" id="IPR001320">
    <property type="entry name" value="Iontro_rcpt_C"/>
</dbReference>
<keyword evidence="4" id="KW-1003">Cell membrane</keyword>
<evidence type="ECO:0000256" key="1">
    <source>
        <dbReference type="ARBA" id="ARBA00004651"/>
    </source>
</evidence>
<evidence type="ECO:0000256" key="10">
    <source>
        <dbReference type="ARBA" id="ARBA00023180"/>
    </source>
</evidence>
<dbReference type="SUPFAM" id="SSF88659">
    <property type="entry name" value="Sigma3 and sigma4 domains of RNA polymerase sigma factors"/>
    <property type="match status" value="1"/>
</dbReference>
<keyword evidence="3" id="KW-0813">Transport</keyword>
<dbReference type="Pfam" id="PF10613">
    <property type="entry name" value="Lig_chan-Glu_bd"/>
    <property type="match status" value="1"/>
</dbReference>
<feature type="chain" id="PRO_5023137570" evidence="14">
    <location>
        <begin position="28"/>
        <end position="539"/>
    </location>
</feature>
<dbReference type="Proteomes" id="UP000324222">
    <property type="component" value="Unassembled WGS sequence"/>
</dbReference>
<dbReference type="GO" id="GO:0005886">
    <property type="term" value="C:plasma membrane"/>
    <property type="evidence" value="ECO:0007669"/>
    <property type="project" value="UniProtKB-SubCell"/>
</dbReference>
<reference evidence="16 17" key="1">
    <citation type="submission" date="2019-05" db="EMBL/GenBank/DDBJ databases">
        <title>Another draft genome of Portunus trituberculatus and its Hox gene families provides insights of decapod evolution.</title>
        <authorList>
            <person name="Jeong J.-H."/>
            <person name="Song I."/>
            <person name="Kim S."/>
            <person name="Choi T."/>
            <person name="Kim D."/>
            <person name="Ryu S."/>
            <person name="Kim W."/>
        </authorList>
    </citation>
    <scope>NUCLEOTIDE SEQUENCE [LARGE SCALE GENOMIC DNA]</scope>
    <source>
        <tissue evidence="16">Muscle</tissue>
    </source>
</reference>
<keyword evidence="9 16" id="KW-0675">Receptor</keyword>
<keyword evidence="6 13" id="KW-1133">Transmembrane helix</keyword>
<evidence type="ECO:0000256" key="13">
    <source>
        <dbReference type="SAM" id="Phobius"/>
    </source>
</evidence>
<keyword evidence="10" id="KW-0325">Glycoprotein</keyword>
<feature type="signal peptide" evidence="14">
    <location>
        <begin position="1"/>
        <end position="27"/>
    </location>
</feature>
<keyword evidence="7" id="KW-0406">Ion transport</keyword>
<comment type="similarity">
    <text evidence="2">Belongs to the glutamate-gated ion channel (TC 1.A.10.1) family.</text>
</comment>
<evidence type="ECO:0000313" key="17">
    <source>
        <dbReference type="Proteomes" id="UP000324222"/>
    </source>
</evidence>
<protein>
    <submittedName>
        <fullName evidence="16">Putative glutamate receptor</fullName>
    </submittedName>
</protein>
<dbReference type="SUPFAM" id="SSF53850">
    <property type="entry name" value="Periplasmic binding protein-like II"/>
    <property type="match status" value="1"/>
</dbReference>
<dbReference type="OrthoDB" id="6373973at2759"/>
<evidence type="ECO:0000256" key="14">
    <source>
        <dbReference type="SAM" id="SignalP"/>
    </source>
</evidence>
<name>A0A5B7FYS3_PORTR</name>
<keyword evidence="12" id="KW-0407">Ion channel</keyword>
<evidence type="ECO:0000259" key="15">
    <source>
        <dbReference type="SMART" id="SM00918"/>
    </source>
</evidence>
<gene>
    <name evidence="16" type="primary">GLRK_14</name>
    <name evidence="16" type="ORF">E2C01_044273</name>
</gene>
<dbReference type="Gene3D" id="1.10.287.70">
    <property type="match status" value="1"/>
</dbReference>
<feature type="domain" description="Ionotropic glutamate receptor L-glutamate and glycine-binding" evidence="15">
    <location>
        <begin position="131"/>
        <end position="183"/>
    </location>
</feature>
<comment type="subcellular location">
    <subcellularLocation>
        <location evidence="1">Cell membrane</location>
        <topology evidence="1">Multi-pass membrane protein</topology>
    </subcellularLocation>
</comment>
<keyword evidence="17" id="KW-1185">Reference proteome</keyword>
<dbReference type="PANTHER" id="PTHR42643">
    <property type="entry name" value="IONOTROPIC RECEPTOR 20A-RELATED"/>
    <property type="match status" value="1"/>
</dbReference>